<comment type="caution">
    <text evidence="1">The sequence shown here is derived from an EMBL/GenBank/DDBJ whole genome shotgun (WGS) entry which is preliminary data.</text>
</comment>
<reference evidence="1 2" key="1">
    <citation type="journal article" date="2018" name="Evol. Lett.">
        <title>Horizontal gene cluster transfer increased hallucinogenic mushroom diversity.</title>
        <authorList>
            <person name="Reynolds H.T."/>
            <person name="Vijayakumar V."/>
            <person name="Gluck-Thaler E."/>
            <person name="Korotkin H.B."/>
            <person name="Matheny P.B."/>
            <person name="Slot J.C."/>
        </authorList>
    </citation>
    <scope>NUCLEOTIDE SEQUENCE [LARGE SCALE GENOMIC DNA]</scope>
    <source>
        <strain evidence="1 2">SRW20</strain>
    </source>
</reference>
<sequence>REGSAAATLVASDGGSGVRQRQLRSQLVLTNELGARGSEEVWAAATAATTAAGYQRARRATSDSLFNAREVALDAGGRTRRGESVILTTPPARLPERRGGGEVAMAMATALGWVVEAKEPTPDSLFYAREMGGGVVARKGKCPPPARFCKARGAEAALGPMYNQT</sequence>
<name>A0A409YB66_9AGAR</name>
<protein>
    <submittedName>
        <fullName evidence="1">Uncharacterized protein</fullName>
    </submittedName>
</protein>
<proteinExistence type="predicted"/>
<evidence type="ECO:0000313" key="1">
    <source>
        <dbReference type="EMBL" id="PPR00241.1"/>
    </source>
</evidence>
<accession>A0A409YB66</accession>
<feature type="non-terminal residue" evidence="1">
    <location>
        <position position="1"/>
    </location>
</feature>
<evidence type="ECO:0000313" key="2">
    <source>
        <dbReference type="Proteomes" id="UP000284706"/>
    </source>
</evidence>
<organism evidence="1 2">
    <name type="scientific">Gymnopilus dilepis</name>
    <dbReference type="NCBI Taxonomy" id="231916"/>
    <lineage>
        <taxon>Eukaryota</taxon>
        <taxon>Fungi</taxon>
        <taxon>Dikarya</taxon>
        <taxon>Basidiomycota</taxon>
        <taxon>Agaricomycotina</taxon>
        <taxon>Agaricomycetes</taxon>
        <taxon>Agaricomycetidae</taxon>
        <taxon>Agaricales</taxon>
        <taxon>Agaricineae</taxon>
        <taxon>Hymenogastraceae</taxon>
        <taxon>Gymnopilus</taxon>
    </lineage>
</organism>
<gene>
    <name evidence="1" type="ORF">CVT26_008994</name>
</gene>
<dbReference type="EMBL" id="NHYE01001018">
    <property type="protein sequence ID" value="PPR00241.1"/>
    <property type="molecule type" value="Genomic_DNA"/>
</dbReference>
<dbReference type="Proteomes" id="UP000284706">
    <property type="component" value="Unassembled WGS sequence"/>
</dbReference>
<keyword evidence="2" id="KW-1185">Reference proteome</keyword>
<dbReference type="InParanoid" id="A0A409YB66"/>
<dbReference type="AlphaFoldDB" id="A0A409YB66"/>